<feature type="transmembrane region" description="Helical" evidence="4">
    <location>
        <begin position="338"/>
        <end position="363"/>
    </location>
</feature>
<dbReference type="InterPro" id="IPR050327">
    <property type="entry name" value="Proton-linked_MCT"/>
</dbReference>
<dbReference type="GO" id="GO:0022857">
    <property type="term" value="F:transmembrane transporter activity"/>
    <property type="evidence" value="ECO:0007669"/>
    <property type="project" value="InterPro"/>
</dbReference>
<feature type="transmembrane region" description="Helical" evidence="4">
    <location>
        <begin position="174"/>
        <end position="197"/>
    </location>
</feature>
<keyword evidence="4" id="KW-0812">Transmembrane</keyword>
<dbReference type="Pfam" id="PF07690">
    <property type="entry name" value="MFS_1"/>
    <property type="match status" value="1"/>
</dbReference>
<reference evidence="7" key="1">
    <citation type="submission" date="2018-10" db="EMBL/GenBank/DDBJ databases">
        <title>FDA dAtabase for Regulatory Grade micrObial Sequences (FDA-ARGOS): Supporting development and validation of Infectious Disease Dx tests.</title>
        <authorList>
            <person name="Kerrigan L."/>
            <person name="Tallon L."/>
            <person name="Sadzewicz L."/>
            <person name="Sengamalay N."/>
            <person name="Ott S."/>
            <person name="Godinez A."/>
            <person name="Nagaraj S."/>
            <person name="Vavikolanu K."/>
            <person name="Nadendla S."/>
            <person name="George J."/>
            <person name="Sichtig H."/>
        </authorList>
    </citation>
    <scope>NUCLEOTIDE SEQUENCE [LARGE SCALE GENOMIC DNA]</scope>
    <source>
        <strain evidence="7">FDAARGOS_311</strain>
    </source>
</reference>
<dbReference type="VEuPathDB" id="FungiDB:ATCC64974_63080"/>
<evidence type="ECO:0000256" key="3">
    <source>
        <dbReference type="SAM" id="MobiDB-lite"/>
    </source>
</evidence>
<feature type="transmembrane region" description="Helical" evidence="4">
    <location>
        <begin position="46"/>
        <end position="67"/>
    </location>
</feature>
<evidence type="ECO:0000256" key="2">
    <source>
        <dbReference type="ARBA" id="ARBA00006727"/>
    </source>
</evidence>
<dbReference type="InterPro" id="IPR020846">
    <property type="entry name" value="MFS_dom"/>
</dbReference>
<dbReference type="Proteomes" id="UP000197666">
    <property type="component" value="Unassembled WGS sequence"/>
</dbReference>
<feature type="transmembrane region" description="Helical" evidence="4">
    <location>
        <begin position="281"/>
        <end position="302"/>
    </location>
</feature>
<feature type="transmembrane region" description="Helical" evidence="4">
    <location>
        <begin position="248"/>
        <end position="269"/>
    </location>
</feature>
<keyword evidence="4" id="KW-1133">Transmembrane helix</keyword>
<dbReference type="InterPro" id="IPR036259">
    <property type="entry name" value="MFS_trans_sf"/>
</dbReference>
<dbReference type="AlphaFoldDB" id="A0A505IC09"/>
<dbReference type="GO" id="GO:0016020">
    <property type="term" value="C:membrane"/>
    <property type="evidence" value="ECO:0007669"/>
    <property type="project" value="UniProtKB-SubCell"/>
</dbReference>
<dbReference type="InterPro" id="IPR011701">
    <property type="entry name" value="MFS"/>
</dbReference>
<dbReference type="VEuPathDB" id="FungiDB:ASPNIDRAFT2_1136285"/>
<evidence type="ECO:0000256" key="4">
    <source>
        <dbReference type="SAM" id="Phobius"/>
    </source>
</evidence>
<evidence type="ECO:0000313" key="7">
    <source>
        <dbReference type="Proteomes" id="UP000197666"/>
    </source>
</evidence>
<dbReference type="PANTHER" id="PTHR11360">
    <property type="entry name" value="MONOCARBOXYLATE TRANSPORTER"/>
    <property type="match status" value="1"/>
</dbReference>
<name>A0A505IC09_ASPNG</name>
<dbReference type="EMBL" id="NKJJ02000012">
    <property type="protein sequence ID" value="TPR10607.1"/>
    <property type="molecule type" value="Genomic_DNA"/>
</dbReference>
<feature type="transmembrane region" description="Helical" evidence="4">
    <location>
        <begin position="87"/>
        <end position="106"/>
    </location>
</feature>
<protein>
    <recommendedName>
        <fullName evidence="5">Major facilitator superfamily (MFS) profile domain-containing protein</fullName>
    </recommendedName>
</protein>
<organism evidence="6 7">
    <name type="scientific">Aspergillus niger</name>
    <dbReference type="NCBI Taxonomy" id="5061"/>
    <lineage>
        <taxon>Eukaryota</taxon>
        <taxon>Fungi</taxon>
        <taxon>Dikarya</taxon>
        <taxon>Ascomycota</taxon>
        <taxon>Pezizomycotina</taxon>
        <taxon>Eurotiomycetes</taxon>
        <taxon>Eurotiomycetidae</taxon>
        <taxon>Eurotiales</taxon>
        <taxon>Aspergillaceae</taxon>
        <taxon>Aspergillus</taxon>
        <taxon>Aspergillus subgen. Circumdati</taxon>
    </lineage>
</organism>
<dbReference type="PROSITE" id="PS50850">
    <property type="entry name" value="MFS"/>
    <property type="match status" value="1"/>
</dbReference>
<evidence type="ECO:0000259" key="5">
    <source>
        <dbReference type="PROSITE" id="PS50850"/>
    </source>
</evidence>
<dbReference type="VEuPathDB" id="FungiDB:M747DRAFT_325560"/>
<feature type="transmembrane region" description="Helical" evidence="4">
    <location>
        <begin position="113"/>
        <end position="132"/>
    </location>
</feature>
<evidence type="ECO:0000256" key="1">
    <source>
        <dbReference type="ARBA" id="ARBA00004141"/>
    </source>
</evidence>
<feature type="transmembrane region" description="Helical" evidence="4">
    <location>
        <begin position="402"/>
        <end position="421"/>
    </location>
</feature>
<sequence length="435" mass="46877">MPSSLSTFDITHSGIVENEESQKHALDSKHESNGVDTSPPNGGIRAWLQVVGSFFLFFNTWGIINSYGVFETFYEENLLRGTSPSTISWVGSLQSFIIMFLGVLTGPIYDAGYVMPLLYVGSFLVVFGHMMLSLCQSFWQVLLAQSFCVGIGAGLLFVPSIAILSTYFTTKLPFVVGIAASGSSIGGVVYPIMIHILQNEVEFAWSVRIAGFVALFGLAISCLVLRVRALPAARRKLVDWQAFREKPYALFNIGMFLCFMGLYTPYYYIQSVANEEHITSANLAFYLLPIVNATSTVGRLGIGYFSQMTGPLNALVPCALASGILVLCLIVGGSQASMLAICAFYGFFSGSLVSLMGPILVILSPHRGVIGTRIGMCFTLLGIALLIGTPIAGSILDSHGAIMVWVYSGVLTLAGGFAIAISRMSQSSWKLIAKT</sequence>
<comment type="similarity">
    <text evidence="2">Belongs to the major facilitator superfamily. Monocarboxylate porter (TC 2.A.1.13) family.</text>
</comment>
<dbReference type="VEuPathDB" id="FungiDB:An11g07630"/>
<feature type="domain" description="Major facilitator superfamily (MFS) profile" evidence="5">
    <location>
        <begin position="338"/>
        <end position="435"/>
    </location>
</feature>
<feature type="transmembrane region" description="Helical" evidence="4">
    <location>
        <begin position="314"/>
        <end position="332"/>
    </location>
</feature>
<dbReference type="SUPFAM" id="SSF103473">
    <property type="entry name" value="MFS general substrate transporter"/>
    <property type="match status" value="1"/>
</dbReference>
<feature type="transmembrane region" description="Helical" evidence="4">
    <location>
        <begin position="138"/>
        <end position="162"/>
    </location>
</feature>
<feature type="region of interest" description="Disordered" evidence="3">
    <location>
        <begin position="19"/>
        <end position="38"/>
    </location>
</feature>
<comment type="caution">
    <text evidence="6">The sequence shown here is derived from an EMBL/GenBank/DDBJ whole genome shotgun (WGS) entry which is preliminary data.</text>
</comment>
<comment type="subcellular location">
    <subcellularLocation>
        <location evidence="1">Membrane</location>
        <topology evidence="1">Multi-pass membrane protein</topology>
    </subcellularLocation>
</comment>
<feature type="compositionally biased region" description="Basic and acidic residues" evidence="3">
    <location>
        <begin position="20"/>
        <end position="33"/>
    </location>
</feature>
<dbReference type="Gene3D" id="1.20.1250.20">
    <property type="entry name" value="MFS general substrate transporter like domains"/>
    <property type="match status" value="2"/>
</dbReference>
<proteinExistence type="inferred from homology"/>
<evidence type="ECO:0000313" key="6">
    <source>
        <dbReference type="EMBL" id="TPR10607.1"/>
    </source>
</evidence>
<gene>
    <name evidence="6" type="ORF">CAN33_0035185</name>
</gene>
<keyword evidence="4" id="KW-0472">Membrane</keyword>
<feature type="transmembrane region" description="Helical" evidence="4">
    <location>
        <begin position="375"/>
        <end position="396"/>
    </location>
</feature>
<feature type="transmembrane region" description="Helical" evidence="4">
    <location>
        <begin position="203"/>
        <end position="227"/>
    </location>
</feature>
<dbReference type="PANTHER" id="PTHR11360:SF234">
    <property type="entry name" value="MFS-TYPE TRANSPORTER DBAD-RELATED"/>
    <property type="match status" value="1"/>
</dbReference>
<accession>A0A505IC09</accession>